<protein>
    <submittedName>
        <fullName evidence="1">Uncharacterized protein</fullName>
    </submittedName>
</protein>
<proteinExistence type="predicted"/>
<accession>A0A644ZH06</accession>
<sequence length="93" mass="10557">MLEAKVGNGPVLPLNLRLVVPVEGQEQVAWVLAVRKLLSKVFLGKEDDALRNIFNGCRKCFALHDVRHRGHRLIEGIERDKQADRDGGQRQDF</sequence>
<gene>
    <name evidence="1" type="ORF">SDC9_86779</name>
</gene>
<organism evidence="1">
    <name type="scientific">bioreactor metagenome</name>
    <dbReference type="NCBI Taxonomy" id="1076179"/>
    <lineage>
        <taxon>unclassified sequences</taxon>
        <taxon>metagenomes</taxon>
        <taxon>ecological metagenomes</taxon>
    </lineage>
</organism>
<evidence type="ECO:0000313" key="1">
    <source>
        <dbReference type="EMBL" id="MPM40140.1"/>
    </source>
</evidence>
<name>A0A644ZH06_9ZZZZ</name>
<comment type="caution">
    <text evidence="1">The sequence shown here is derived from an EMBL/GenBank/DDBJ whole genome shotgun (WGS) entry which is preliminary data.</text>
</comment>
<dbReference type="EMBL" id="VSSQ01008891">
    <property type="protein sequence ID" value="MPM40140.1"/>
    <property type="molecule type" value="Genomic_DNA"/>
</dbReference>
<reference evidence="1" key="1">
    <citation type="submission" date="2019-08" db="EMBL/GenBank/DDBJ databases">
        <authorList>
            <person name="Kucharzyk K."/>
            <person name="Murdoch R.W."/>
            <person name="Higgins S."/>
            <person name="Loffler F."/>
        </authorList>
    </citation>
    <scope>NUCLEOTIDE SEQUENCE</scope>
</reference>
<dbReference type="AlphaFoldDB" id="A0A644ZH06"/>